<keyword evidence="5" id="KW-0472">Membrane</keyword>
<keyword evidence="2" id="KW-0813">Transport</keyword>
<dbReference type="GO" id="GO:0016020">
    <property type="term" value="C:membrane"/>
    <property type="evidence" value="ECO:0007669"/>
    <property type="project" value="UniProtKB-SubCell"/>
</dbReference>
<dbReference type="EMBL" id="CAEZSN010000003">
    <property type="protein sequence ID" value="CAB4533604.1"/>
    <property type="molecule type" value="Genomic_DNA"/>
</dbReference>
<organism evidence="7">
    <name type="scientific">freshwater metagenome</name>
    <dbReference type="NCBI Taxonomy" id="449393"/>
    <lineage>
        <taxon>unclassified sequences</taxon>
        <taxon>metagenomes</taxon>
        <taxon>ecological metagenomes</taxon>
    </lineage>
</organism>
<keyword evidence="3" id="KW-0375">Hydrogen ion transport</keyword>
<dbReference type="InterPro" id="IPR000711">
    <property type="entry name" value="ATPase_OSCP/dsu"/>
</dbReference>
<accession>A0A6J6B4J5</accession>
<protein>
    <submittedName>
        <fullName evidence="7">Unannotated protein</fullName>
    </submittedName>
</protein>
<dbReference type="InterPro" id="IPR020781">
    <property type="entry name" value="ATPase_OSCP/d_CS"/>
</dbReference>
<evidence type="ECO:0000256" key="2">
    <source>
        <dbReference type="ARBA" id="ARBA00022448"/>
    </source>
</evidence>
<evidence type="ECO:0000256" key="1">
    <source>
        <dbReference type="ARBA" id="ARBA00004370"/>
    </source>
</evidence>
<dbReference type="NCBIfam" id="NF009967">
    <property type="entry name" value="PRK13430.1"/>
    <property type="match status" value="1"/>
</dbReference>
<evidence type="ECO:0000313" key="7">
    <source>
        <dbReference type="EMBL" id="CAB4533604.1"/>
    </source>
</evidence>
<sequence length="267" mass="28234">MASSTRQALVRAKEALAPSLAKADLKFAEEIFGIGAAIGSSIQLRNILSDPSGEKKAKAGALQAVFGKAVSKEALEFAGTLAGYRWSKGGDLVAAFTQLGVFTVAAIVAKDKQLEDLEAELFAFNQALATDRDLQTAFSSRQASLEVKLELIAALTNNKVSEAASILLRNAVINARNVRLAVMLDGFIKQVSAYASRLVANVTVASELSPSQLERLEASLSKTYGQEINLNVEIDPSILGGVKVQVSGEIIDGSVVARLNQAKMQLA</sequence>
<dbReference type="HAMAP" id="MF_01416">
    <property type="entry name" value="ATP_synth_delta_bact"/>
    <property type="match status" value="1"/>
</dbReference>
<evidence type="ECO:0000256" key="3">
    <source>
        <dbReference type="ARBA" id="ARBA00022781"/>
    </source>
</evidence>
<keyword evidence="4" id="KW-0406">Ion transport</keyword>
<evidence type="ECO:0000256" key="4">
    <source>
        <dbReference type="ARBA" id="ARBA00023065"/>
    </source>
</evidence>
<keyword evidence="6" id="KW-0066">ATP synthesis</keyword>
<name>A0A6J6B4J5_9ZZZZ</name>
<dbReference type="PANTHER" id="PTHR11910">
    <property type="entry name" value="ATP SYNTHASE DELTA CHAIN"/>
    <property type="match status" value="1"/>
</dbReference>
<comment type="subcellular location">
    <subcellularLocation>
        <location evidence="1">Membrane</location>
    </subcellularLocation>
</comment>
<dbReference type="NCBIfam" id="TIGR01145">
    <property type="entry name" value="ATP_synt_delta"/>
    <property type="match status" value="1"/>
</dbReference>
<dbReference type="SUPFAM" id="SSF47928">
    <property type="entry name" value="N-terminal domain of the delta subunit of the F1F0-ATP synthase"/>
    <property type="match status" value="1"/>
</dbReference>
<gene>
    <name evidence="7" type="ORF">UFOPK1433_00072</name>
</gene>
<proteinExistence type="inferred from homology"/>
<dbReference type="PRINTS" id="PR00125">
    <property type="entry name" value="ATPASEDELTA"/>
</dbReference>
<dbReference type="PROSITE" id="PS00389">
    <property type="entry name" value="ATPASE_DELTA"/>
    <property type="match status" value="1"/>
</dbReference>
<dbReference type="GO" id="GO:0046933">
    <property type="term" value="F:proton-transporting ATP synthase activity, rotational mechanism"/>
    <property type="evidence" value="ECO:0007669"/>
    <property type="project" value="InterPro"/>
</dbReference>
<dbReference type="Pfam" id="PF00213">
    <property type="entry name" value="OSCP"/>
    <property type="match status" value="1"/>
</dbReference>
<evidence type="ECO:0000256" key="5">
    <source>
        <dbReference type="ARBA" id="ARBA00023136"/>
    </source>
</evidence>
<dbReference type="InterPro" id="IPR026015">
    <property type="entry name" value="ATP_synth_OSCP/delta_N_sf"/>
</dbReference>
<evidence type="ECO:0000256" key="6">
    <source>
        <dbReference type="ARBA" id="ARBA00023310"/>
    </source>
</evidence>
<reference evidence="7" key="1">
    <citation type="submission" date="2020-05" db="EMBL/GenBank/DDBJ databases">
        <authorList>
            <person name="Chiriac C."/>
            <person name="Salcher M."/>
            <person name="Ghai R."/>
            <person name="Kavagutti S V."/>
        </authorList>
    </citation>
    <scope>NUCLEOTIDE SEQUENCE</scope>
</reference>
<dbReference type="AlphaFoldDB" id="A0A6J6B4J5"/>